<accession>A0A2R6WDR8</accession>
<protein>
    <submittedName>
        <fullName evidence="1">Uncharacterized protein</fullName>
    </submittedName>
</protein>
<dbReference type="EMBL" id="KZ772776">
    <property type="protein sequence ID" value="PTQ31999.1"/>
    <property type="molecule type" value="Genomic_DNA"/>
</dbReference>
<dbReference type="Gramene" id="Mp6g00380.1">
    <property type="protein sequence ID" value="Mp6g00380.1.cds"/>
    <property type="gene ID" value="Mp6g00380"/>
</dbReference>
<evidence type="ECO:0000313" key="1">
    <source>
        <dbReference type="EMBL" id="PTQ31999.1"/>
    </source>
</evidence>
<gene>
    <name evidence="1" type="ORF">MARPO_0104s0028</name>
</gene>
<keyword evidence="2" id="KW-1185">Reference proteome</keyword>
<sequence length="50" mass="5826">MSGWHCRDSAPGPHDVTYTRSEILKGVSLQFKYSAGRTWPWFEHCRRSSI</sequence>
<dbReference type="Proteomes" id="UP000244005">
    <property type="component" value="Unassembled WGS sequence"/>
</dbReference>
<reference evidence="2" key="1">
    <citation type="journal article" date="2017" name="Cell">
        <title>Insights into land plant evolution garnered from the Marchantia polymorpha genome.</title>
        <authorList>
            <person name="Bowman J.L."/>
            <person name="Kohchi T."/>
            <person name="Yamato K.T."/>
            <person name="Jenkins J."/>
            <person name="Shu S."/>
            <person name="Ishizaki K."/>
            <person name="Yamaoka S."/>
            <person name="Nishihama R."/>
            <person name="Nakamura Y."/>
            <person name="Berger F."/>
            <person name="Adam C."/>
            <person name="Aki S.S."/>
            <person name="Althoff F."/>
            <person name="Araki T."/>
            <person name="Arteaga-Vazquez M.A."/>
            <person name="Balasubrmanian S."/>
            <person name="Barry K."/>
            <person name="Bauer D."/>
            <person name="Boehm C.R."/>
            <person name="Briginshaw L."/>
            <person name="Caballero-Perez J."/>
            <person name="Catarino B."/>
            <person name="Chen F."/>
            <person name="Chiyoda S."/>
            <person name="Chovatia M."/>
            <person name="Davies K.M."/>
            <person name="Delmans M."/>
            <person name="Demura T."/>
            <person name="Dierschke T."/>
            <person name="Dolan L."/>
            <person name="Dorantes-Acosta A.E."/>
            <person name="Eklund D.M."/>
            <person name="Florent S.N."/>
            <person name="Flores-Sandoval E."/>
            <person name="Fujiyama A."/>
            <person name="Fukuzawa H."/>
            <person name="Galik B."/>
            <person name="Grimanelli D."/>
            <person name="Grimwood J."/>
            <person name="Grossniklaus U."/>
            <person name="Hamada T."/>
            <person name="Haseloff J."/>
            <person name="Hetherington A.J."/>
            <person name="Higo A."/>
            <person name="Hirakawa Y."/>
            <person name="Hundley H.N."/>
            <person name="Ikeda Y."/>
            <person name="Inoue K."/>
            <person name="Inoue S.I."/>
            <person name="Ishida S."/>
            <person name="Jia Q."/>
            <person name="Kakita M."/>
            <person name="Kanazawa T."/>
            <person name="Kawai Y."/>
            <person name="Kawashima T."/>
            <person name="Kennedy M."/>
            <person name="Kinose K."/>
            <person name="Kinoshita T."/>
            <person name="Kohara Y."/>
            <person name="Koide E."/>
            <person name="Komatsu K."/>
            <person name="Kopischke S."/>
            <person name="Kubo M."/>
            <person name="Kyozuka J."/>
            <person name="Lagercrantz U."/>
            <person name="Lin S.S."/>
            <person name="Lindquist E."/>
            <person name="Lipzen A.M."/>
            <person name="Lu C.W."/>
            <person name="De Luna E."/>
            <person name="Martienssen R.A."/>
            <person name="Minamino N."/>
            <person name="Mizutani M."/>
            <person name="Mizutani M."/>
            <person name="Mochizuki N."/>
            <person name="Monte I."/>
            <person name="Mosher R."/>
            <person name="Nagasaki H."/>
            <person name="Nakagami H."/>
            <person name="Naramoto S."/>
            <person name="Nishitani K."/>
            <person name="Ohtani M."/>
            <person name="Okamoto T."/>
            <person name="Okumura M."/>
            <person name="Phillips J."/>
            <person name="Pollak B."/>
            <person name="Reinders A."/>
            <person name="Rovekamp M."/>
            <person name="Sano R."/>
            <person name="Sawa S."/>
            <person name="Schmid M.W."/>
            <person name="Shirakawa M."/>
            <person name="Solano R."/>
            <person name="Spunde A."/>
            <person name="Suetsugu N."/>
            <person name="Sugano S."/>
            <person name="Sugiyama A."/>
            <person name="Sun R."/>
            <person name="Suzuki Y."/>
            <person name="Takenaka M."/>
            <person name="Takezawa D."/>
            <person name="Tomogane H."/>
            <person name="Tsuzuki M."/>
            <person name="Ueda T."/>
            <person name="Umeda M."/>
            <person name="Ward J.M."/>
            <person name="Watanabe Y."/>
            <person name="Yazaki K."/>
            <person name="Yokoyama R."/>
            <person name="Yoshitake Y."/>
            <person name="Yotsui I."/>
            <person name="Zachgo S."/>
            <person name="Schmutz J."/>
        </authorList>
    </citation>
    <scope>NUCLEOTIDE SEQUENCE [LARGE SCALE GENOMIC DNA]</scope>
    <source>
        <strain evidence="2">Tak-1</strain>
    </source>
</reference>
<evidence type="ECO:0000313" key="2">
    <source>
        <dbReference type="Proteomes" id="UP000244005"/>
    </source>
</evidence>
<organism evidence="1 2">
    <name type="scientific">Marchantia polymorpha</name>
    <name type="common">Common liverwort</name>
    <name type="synonym">Marchantia aquatica</name>
    <dbReference type="NCBI Taxonomy" id="3197"/>
    <lineage>
        <taxon>Eukaryota</taxon>
        <taxon>Viridiplantae</taxon>
        <taxon>Streptophyta</taxon>
        <taxon>Embryophyta</taxon>
        <taxon>Marchantiophyta</taxon>
        <taxon>Marchantiopsida</taxon>
        <taxon>Marchantiidae</taxon>
        <taxon>Marchantiales</taxon>
        <taxon>Marchantiaceae</taxon>
        <taxon>Marchantia</taxon>
    </lineage>
</organism>
<name>A0A2R6WDR8_MARPO</name>
<dbReference type="AlphaFoldDB" id="A0A2R6WDR8"/>
<proteinExistence type="predicted"/>